<dbReference type="Proteomes" id="UP000541558">
    <property type="component" value="Unassembled WGS sequence"/>
</dbReference>
<protein>
    <recommendedName>
        <fullName evidence="3">NmrA-like domain-containing protein</fullName>
    </recommendedName>
</protein>
<evidence type="ECO:0008006" key="3">
    <source>
        <dbReference type="Google" id="ProtNLM"/>
    </source>
</evidence>
<sequence>MGKVHTYLDKQGLNYVALRPTWFVENLARNYGYFNAIQNTLPTGRVPLGAVEDIAQAVFDAIVNFDTLPSREPILTGLELVSYPEVHASSSPSSSIRSANQCLGFLIPGRRNPSQGPRTANHTWMVVKAELICLPDVFSQYLADIEEDLEGGSEARLLEDPRIIKGKIGVTQWIEAHKGGFDIDTLSLVQVEERISLIAQGPGSWTLRIQIMGTTSKVLDLRQKKD</sequence>
<comment type="caution">
    <text evidence="1">The sequence shown here is derived from an EMBL/GenBank/DDBJ whole genome shotgun (WGS) entry which is preliminary data.</text>
</comment>
<evidence type="ECO:0000313" key="1">
    <source>
        <dbReference type="EMBL" id="KAF5314786.1"/>
    </source>
</evidence>
<reference evidence="1 2" key="1">
    <citation type="journal article" date="2020" name="ISME J.">
        <title>Uncovering the hidden diversity of litter-decomposition mechanisms in mushroom-forming fungi.</title>
        <authorList>
            <person name="Floudas D."/>
            <person name="Bentzer J."/>
            <person name="Ahren D."/>
            <person name="Johansson T."/>
            <person name="Persson P."/>
            <person name="Tunlid A."/>
        </authorList>
    </citation>
    <scope>NUCLEOTIDE SEQUENCE [LARGE SCALE GENOMIC DNA]</scope>
    <source>
        <strain evidence="1 2">CBS 175.51</strain>
    </source>
</reference>
<organism evidence="1 2">
    <name type="scientific">Ephemerocybe angulata</name>
    <dbReference type="NCBI Taxonomy" id="980116"/>
    <lineage>
        <taxon>Eukaryota</taxon>
        <taxon>Fungi</taxon>
        <taxon>Dikarya</taxon>
        <taxon>Basidiomycota</taxon>
        <taxon>Agaricomycotina</taxon>
        <taxon>Agaricomycetes</taxon>
        <taxon>Agaricomycetidae</taxon>
        <taxon>Agaricales</taxon>
        <taxon>Agaricineae</taxon>
        <taxon>Psathyrellaceae</taxon>
        <taxon>Ephemerocybe</taxon>
    </lineage>
</organism>
<dbReference type="Gene3D" id="3.90.25.10">
    <property type="entry name" value="UDP-galactose 4-epimerase, domain 1"/>
    <property type="match status" value="1"/>
</dbReference>
<gene>
    <name evidence="1" type="ORF">D9611_007135</name>
</gene>
<dbReference type="AlphaFoldDB" id="A0A8H5EWD5"/>
<dbReference type="Gene3D" id="3.40.50.720">
    <property type="entry name" value="NAD(P)-binding Rossmann-like Domain"/>
    <property type="match status" value="1"/>
</dbReference>
<proteinExistence type="predicted"/>
<dbReference type="OrthoDB" id="10460998at2759"/>
<name>A0A8H5EWD5_9AGAR</name>
<dbReference type="InterPro" id="IPR036291">
    <property type="entry name" value="NAD(P)-bd_dom_sf"/>
</dbReference>
<accession>A0A8H5EWD5</accession>
<keyword evidence="2" id="KW-1185">Reference proteome</keyword>
<dbReference type="SUPFAM" id="SSF51735">
    <property type="entry name" value="NAD(P)-binding Rossmann-fold domains"/>
    <property type="match status" value="1"/>
</dbReference>
<evidence type="ECO:0000313" key="2">
    <source>
        <dbReference type="Proteomes" id="UP000541558"/>
    </source>
</evidence>
<dbReference type="EMBL" id="JAACJK010000221">
    <property type="protein sequence ID" value="KAF5314786.1"/>
    <property type="molecule type" value="Genomic_DNA"/>
</dbReference>